<comment type="caution">
    <text evidence="1">The sequence shown here is derived from an EMBL/GenBank/DDBJ whole genome shotgun (WGS) entry which is preliminary data.</text>
</comment>
<dbReference type="Proteomes" id="UP000027931">
    <property type="component" value="Unassembled WGS sequence"/>
</dbReference>
<organism evidence="1 2">
    <name type="scientific">Tumebacillus flagellatus</name>
    <dbReference type="NCBI Taxonomy" id="1157490"/>
    <lineage>
        <taxon>Bacteria</taxon>
        <taxon>Bacillati</taxon>
        <taxon>Bacillota</taxon>
        <taxon>Bacilli</taxon>
        <taxon>Bacillales</taxon>
        <taxon>Alicyclobacillaceae</taxon>
        <taxon>Tumebacillus</taxon>
    </lineage>
</organism>
<evidence type="ECO:0000313" key="1">
    <source>
        <dbReference type="EMBL" id="KEO80850.1"/>
    </source>
</evidence>
<gene>
    <name evidence="1" type="ORF">EL26_24015</name>
</gene>
<dbReference type="EMBL" id="JMIR01000066">
    <property type="protein sequence ID" value="KEO80850.1"/>
    <property type="molecule type" value="Genomic_DNA"/>
</dbReference>
<evidence type="ECO:0000313" key="2">
    <source>
        <dbReference type="Proteomes" id="UP000027931"/>
    </source>
</evidence>
<dbReference type="STRING" id="1157490.EL26_24015"/>
<dbReference type="AlphaFoldDB" id="A0A074LJR8"/>
<name>A0A074LJR8_9BACL</name>
<reference evidence="1 2" key="1">
    <citation type="journal article" date="2013" name="Int. J. Syst. Evol. Microbiol.">
        <title>Tumebacillus flagellatus sp. nov., an alpha-amylase/pullulanase-producing bacterium isolated from cassava wastewater.</title>
        <authorList>
            <person name="Wang Q."/>
            <person name="Xie N."/>
            <person name="Qin Y."/>
            <person name="Shen N."/>
            <person name="Zhu J."/>
            <person name="Mi H."/>
            <person name="Huang R."/>
        </authorList>
    </citation>
    <scope>NUCLEOTIDE SEQUENCE [LARGE SCALE GENOMIC DNA]</scope>
    <source>
        <strain evidence="1 2">GST4</strain>
    </source>
</reference>
<sequence length="88" mass="10204">MAKNAQPAKPSKKVQNAWKTIAEYMLETDGYFARSEHDHGEPRFEPRREPGKLRIDVMVVPHIMKLTMSHLHSDEQTVLECTIEKENT</sequence>
<proteinExistence type="predicted"/>
<keyword evidence="2" id="KW-1185">Reference proteome</keyword>
<accession>A0A074LJR8</accession>
<dbReference type="RefSeq" id="WP_038094710.1">
    <property type="nucleotide sequence ID" value="NZ_JMIR01000066.1"/>
</dbReference>
<protein>
    <submittedName>
        <fullName evidence="1">Uncharacterized protein</fullName>
    </submittedName>
</protein>